<evidence type="ECO:0000256" key="1">
    <source>
        <dbReference type="SAM" id="Phobius"/>
    </source>
</evidence>
<keyword evidence="1" id="KW-0472">Membrane</keyword>
<reference evidence="2" key="2">
    <citation type="submission" date="2021-05" db="EMBL/GenBank/DDBJ databases">
        <authorList>
            <person name="Pain A."/>
        </authorList>
    </citation>
    <scope>NUCLEOTIDE SEQUENCE</scope>
    <source>
        <strain evidence="2">1802A</strain>
    </source>
</reference>
<gene>
    <name evidence="2" type="ORF">X943_002378</name>
</gene>
<feature type="transmembrane region" description="Helical" evidence="1">
    <location>
        <begin position="1136"/>
        <end position="1161"/>
    </location>
</feature>
<sequence length="1205" mass="133015">MGYPSCLCSLKANVNESLQDISGKLKNDFKAVQSCVQNKTLTLNCSNCIPKEILCKCCVISCIKELRDKSKSQCSCLSNTSQSCQCKGTKEKCCKDFLSGLEACLSLLNLKGDMKDCKCDAVNCCKNGTCTNSKCNLCSPQNFPDNAMTGLGICPMNPRKLAERLENFFGDRSSKTCSCKCNGSKPSCCCLACESNKCSEACSCSPGSQCNHGSSQCPRQTFCSKINSIKVPSDSSEMTCCSKGQNCHCTLGSSNCSGQCCVVTVSGGSPAYYHSLKCLIRRLVKFFKDLSLDSSQSGCSKLCCELLCVLKTCEFLKTLFNASKSWAGKKSCGKCKGKGTGKCPQGTKQGSCCGGKPSACKSPDCCLGCQDCDAIKFRKALQTLRFAGPCGQELYRTLDDFLNFCCNVFWPYVDKKEVKEKINAAKEKCLSGCKSTGGKPCSCSDCLGCKALRGHNDIMAMLRHGYFSSYDSSNAKWESLCKSGSKCCCGQPSSSCSQCSPCCQSSRSCDPSKCCPDCPQRKAAKIFLGMVPCLYYGLKIIYDRCKYGSGFAGWHDISMNSDGNPSSDLAKFLSAWGYGLRPLISKKGSEFFSLLEKLFGSDSSGPLQKLSTLVTEKYFTSNLISPPKDPKTPSTVRSMLLWLYGLRFQKHFSELVENCKSLCLPFGNSFHPDAFCYYIYTSSFLAPVAIISLIEDSSSTATLLSSSSDWESFSYPEDLSSLFEKLCEYARKIFVALAFLYYQCERVPGQGGWRYCWYGKNCKVEPLDPPPSTSGSPSGCSSCPNSGSYLCTASKPSVHDHCRDGKSCLGFDPGSSVSCSNNSVHPQSNGQAVQCKNPCPHPLLNFLIDGSSESPSKDPQKFRTPFQPPEGFPRMGFSKENLPSPGRKGQDLYHDIYGFCKDGFYPLTRLVQFILCVSRHPPETLGELFGFFMKFAEALNSKSDLSSTFVDWINGEPGTFHGEYLRIAVQSLFNHRSHPSDLKSLYDCSSTKDFTCGKYLYPLTDNVAGVFTKELCSMYLSWICYRGPTFYSEFKDFHKEAEEKFKTCCKSCQKIVDCPCTLPFIYSQGFTFHSPSTLNCVDNEGNSKHNSGQGQPQHNEGDKNCTTKSCKNFIDQLKLVAEGQPFNDLLKEIESFLWSIRLPFFLFVLAFWAFVISYFLYVQLYKLDLLHLKSHAHFSRSFKILPSTLFSDASSRLKDLSYFTL</sequence>
<proteinExistence type="predicted"/>
<evidence type="ECO:0000313" key="3">
    <source>
        <dbReference type="Proteomes" id="UP001195914"/>
    </source>
</evidence>
<reference evidence="2" key="1">
    <citation type="journal article" date="2014" name="Nucleic Acids Res.">
        <title>The evolutionary dynamics of variant antigen genes in Babesia reveal a history of genomic innovation underlying host-parasite interaction.</title>
        <authorList>
            <person name="Jackson A.P."/>
            <person name="Otto T.D."/>
            <person name="Darby A."/>
            <person name="Ramaprasad A."/>
            <person name="Xia D."/>
            <person name="Echaide I.E."/>
            <person name="Farber M."/>
            <person name="Gahlot S."/>
            <person name="Gamble J."/>
            <person name="Gupta D."/>
            <person name="Gupta Y."/>
            <person name="Jackson L."/>
            <person name="Malandrin L."/>
            <person name="Malas T.B."/>
            <person name="Moussa E."/>
            <person name="Nair M."/>
            <person name="Reid A.J."/>
            <person name="Sanders M."/>
            <person name="Sharma J."/>
            <person name="Tracey A."/>
            <person name="Quail M.A."/>
            <person name="Weir W."/>
            <person name="Wastling J.M."/>
            <person name="Hall N."/>
            <person name="Willadsen P."/>
            <person name="Lingelbach K."/>
            <person name="Shiels B."/>
            <person name="Tait A."/>
            <person name="Berriman M."/>
            <person name="Allred D.R."/>
            <person name="Pain A."/>
        </authorList>
    </citation>
    <scope>NUCLEOTIDE SEQUENCE</scope>
    <source>
        <strain evidence="2">1802A</strain>
    </source>
</reference>
<dbReference type="AlphaFoldDB" id="A0AAD9GFX1"/>
<evidence type="ECO:0000313" key="2">
    <source>
        <dbReference type="EMBL" id="KAK1937501.1"/>
    </source>
</evidence>
<keyword evidence="1" id="KW-0812">Transmembrane</keyword>
<protein>
    <submittedName>
        <fullName evidence="2">Variant erythrocyte surface antigen-1 family protein</fullName>
    </submittedName>
</protein>
<dbReference type="Proteomes" id="UP001195914">
    <property type="component" value="Unassembled WGS sequence"/>
</dbReference>
<organism evidence="2 3">
    <name type="scientific">Babesia divergens</name>
    <dbReference type="NCBI Taxonomy" id="32595"/>
    <lineage>
        <taxon>Eukaryota</taxon>
        <taxon>Sar</taxon>
        <taxon>Alveolata</taxon>
        <taxon>Apicomplexa</taxon>
        <taxon>Aconoidasida</taxon>
        <taxon>Piroplasmida</taxon>
        <taxon>Babesiidae</taxon>
        <taxon>Babesia</taxon>
    </lineage>
</organism>
<keyword evidence="1" id="KW-1133">Transmembrane helix</keyword>
<keyword evidence="3" id="KW-1185">Reference proteome</keyword>
<dbReference type="EMBL" id="JAHBMH010000033">
    <property type="protein sequence ID" value="KAK1937501.1"/>
    <property type="molecule type" value="Genomic_DNA"/>
</dbReference>
<comment type="caution">
    <text evidence="2">The sequence shown here is derived from an EMBL/GenBank/DDBJ whole genome shotgun (WGS) entry which is preliminary data.</text>
</comment>
<name>A0AAD9GFX1_BABDI</name>
<accession>A0AAD9GFX1</accession>